<gene>
    <name evidence="1" type="ORF">ABT211_34785</name>
</gene>
<keyword evidence="2" id="KW-1185">Reference proteome</keyword>
<comment type="caution">
    <text evidence="1">The sequence shown here is derived from an EMBL/GenBank/DDBJ whole genome shotgun (WGS) entry which is preliminary data.</text>
</comment>
<organism evidence="1 2">
    <name type="scientific">Streptomyces sp. 900105755</name>
    <dbReference type="NCBI Taxonomy" id="3154389"/>
    <lineage>
        <taxon>Bacteria</taxon>
        <taxon>Bacillati</taxon>
        <taxon>Actinomycetota</taxon>
        <taxon>Actinomycetes</taxon>
        <taxon>Kitasatosporales</taxon>
        <taxon>Streptomycetaceae</taxon>
        <taxon>Streptomyces</taxon>
    </lineage>
</organism>
<proteinExistence type="predicted"/>
<dbReference type="EMBL" id="JBEOZM010000022">
    <property type="protein sequence ID" value="MER6272410.1"/>
    <property type="molecule type" value="Genomic_DNA"/>
</dbReference>
<evidence type="ECO:0000313" key="2">
    <source>
        <dbReference type="Proteomes" id="UP001490365"/>
    </source>
</evidence>
<dbReference type="Proteomes" id="UP001490365">
    <property type="component" value="Unassembled WGS sequence"/>
</dbReference>
<reference evidence="1 2" key="1">
    <citation type="submission" date="2024-06" db="EMBL/GenBank/DDBJ databases">
        <title>The Natural Products Discovery Center: Release of the First 8490 Sequenced Strains for Exploring Actinobacteria Biosynthetic Diversity.</title>
        <authorList>
            <person name="Kalkreuter E."/>
            <person name="Kautsar S.A."/>
            <person name="Yang D."/>
            <person name="Bader C.D."/>
            <person name="Teijaro C.N."/>
            <person name="Fluegel L."/>
            <person name="Davis C.M."/>
            <person name="Simpson J.R."/>
            <person name="Lauterbach L."/>
            <person name="Steele A.D."/>
            <person name="Gui C."/>
            <person name="Meng S."/>
            <person name="Li G."/>
            <person name="Viehrig K."/>
            <person name="Ye F."/>
            <person name="Su P."/>
            <person name="Kiefer A.F."/>
            <person name="Nichols A."/>
            <person name="Cepeda A.J."/>
            <person name="Yan W."/>
            <person name="Fan B."/>
            <person name="Jiang Y."/>
            <person name="Adhikari A."/>
            <person name="Zheng C.-J."/>
            <person name="Schuster L."/>
            <person name="Cowan T.M."/>
            <person name="Smanski M.J."/>
            <person name="Chevrette M.G."/>
            <person name="De Carvalho L.P.S."/>
            <person name="Shen B."/>
        </authorList>
    </citation>
    <scope>NUCLEOTIDE SEQUENCE [LARGE SCALE GENOMIC DNA]</scope>
    <source>
        <strain evidence="1 2">NPDC001694</strain>
    </source>
</reference>
<name>A0ABV1TQW3_9ACTN</name>
<sequence length="141" mass="15348">MPYRIVTVTGSHRTGFGLQVEPAVSIKALAARVADTDVPVRGDTLLLLFPEGRHGRAILADFALEAWRDGDTYYCRSSPDDPEFTLVIATERGPEDLPPGTEIWLDDAAPTGGARSGGWNRIFAQFDGLPWVRVDPDADPV</sequence>
<dbReference type="RefSeq" id="WP_351960729.1">
    <property type="nucleotide sequence ID" value="NZ_JBEOZM010000022.1"/>
</dbReference>
<accession>A0ABV1TQW3</accession>
<evidence type="ECO:0000313" key="1">
    <source>
        <dbReference type="EMBL" id="MER6272410.1"/>
    </source>
</evidence>
<protein>
    <submittedName>
        <fullName evidence="1">Uncharacterized protein</fullName>
    </submittedName>
</protein>